<evidence type="ECO:0000256" key="1">
    <source>
        <dbReference type="ARBA" id="ARBA00023015"/>
    </source>
</evidence>
<keyword evidence="1" id="KW-0805">Transcription regulation</keyword>
<accession>A0A6C7E5P6</accession>
<dbReference type="GO" id="GO:0003700">
    <property type="term" value="F:DNA-binding transcription factor activity"/>
    <property type="evidence" value="ECO:0007669"/>
    <property type="project" value="TreeGrafter"/>
</dbReference>
<keyword evidence="2 4" id="KW-0238">DNA-binding</keyword>
<evidence type="ECO:0000313" key="8">
    <source>
        <dbReference type="Proteomes" id="UP000011863"/>
    </source>
</evidence>
<dbReference type="OrthoDB" id="1669699at2"/>
<evidence type="ECO:0000259" key="6">
    <source>
        <dbReference type="PROSITE" id="PS50977"/>
    </source>
</evidence>
<dbReference type="GO" id="GO:0000976">
    <property type="term" value="F:transcription cis-regulatory region binding"/>
    <property type="evidence" value="ECO:0007669"/>
    <property type="project" value="TreeGrafter"/>
</dbReference>
<evidence type="ECO:0000256" key="2">
    <source>
        <dbReference type="ARBA" id="ARBA00023125"/>
    </source>
</evidence>
<evidence type="ECO:0000313" key="7">
    <source>
        <dbReference type="EMBL" id="BAN00619.1"/>
    </source>
</evidence>
<feature type="region of interest" description="Disordered" evidence="5">
    <location>
        <begin position="1"/>
        <end position="20"/>
    </location>
</feature>
<dbReference type="AlphaFoldDB" id="A0A6C7E5P6"/>
<evidence type="ECO:0000256" key="5">
    <source>
        <dbReference type="SAM" id="MobiDB-lite"/>
    </source>
</evidence>
<feature type="domain" description="HTH tetR-type" evidence="6">
    <location>
        <begin position="20"/>
        <end position="80"/>
    </location>
</feature>
<evidence type="ECO:0000256" key="3">
    <source>
        <dbReference type="ARBA" id="ARBA00023163"/>
    </source>
</evidence>
<dbReference type="Gene3D" id="1.10.357.10">
    <property type="entry name" value="Tetracycline Repressor, domain 2"/>
    <property type="match status" value="1"/>
</dbReference>
<dbReference type="PANTHER" id="PTHR30055">
    <property type="entry name" value="HTH-TYPE TRANSCRIPTIONAL REGULATOR RUTR"/>
    <property type="match status" value="1"/>
</dbReference>
<keyword evidence="3" id="KW-0804">Transcription</keyword>
<dbReference type="KEGG" id="aym:YM304_03050"/>
<feature type="DNA-binding region" description="H-T-H motif" evidence="4">
    <location>
        <begin position="43"/>
        <end position="62"/>
    </location>
</feature>
<gene>
    <name evidence="7" type="ORF">YM304_03050</name>
</gene>
<dbReference type="PROSITE" id="PS50977">
    <property type="entry name" value="HTH_TETR_2"/>
    <property type="match status" value="1"/>
</dbReference>
<keyword evidence="8" id="KW-1185">Reference proteome</keyword>
<dbReference type="PROSITE" id="PS01081">
    <property type="entry name" value="HTH_TETR_1"/>
    <property type="match status" value="1"/>
</dbReference>
<organism evidence="7 8">
    <name type="scientific">Ilumatobacter coccineus (strain NBRC 103263 / KCTC 29153 / YM16-304)</name>
    <dbReference type="NCBI Taxonomy" id="1313172"/>
    <lineage>
        <taxon>Bacteria</taxon>
        <taxon>Bacillati</taxon>
        <taxon>Actinomycetota</taxon>
        <taxon>Acidimicrobiia</taxon>
        <taxon>Acidimicrobiales</taxon>
        <taxon>Ilumatobacteraceae</taxon>
        <taxon>Ilumatobacter</taxon>
    </lineage>
</organism>
<dbReference type="EMBL" id="AP012057">
    <property type="protein sequence ID" value="BAN00619.1"/>
    <property type="molecule type" value="Genomic_DNA"/>
</dbReference>
<dbReference type="PRINTS" id="PR00455">
    <property type="entry name" value="HTHTETR"/>
</dbReference>
<dbReference type="PANTHER" id="PTHR30055:SF238">
    <property type="entry name" value="MYCOFACTOCIN BIOSYNTHESIS TRANSCRIPTIONAL REGULATOR MFTR-RELATED"/>
    <property type="match status" value="1"/>
</dbReference>
<proteinExistence type="predicted"/>
<dbReference type="InterPro" id="IPR009057">
    <property type="entry name" value="Homeodomain-like_sf"/>
</dbReference>
<dbReference type="Proteomes" id="UP000011863">
    <property type="component" value="Chromosome"/>
</dbReference>
<evidence type="ECO:0000256" key="4">
    <source>
        <dbReference type="PROSITE-ProRule" id="PRU00335"/>
    </source>
</evidence>
<dbReference type="Pfam" id="PF00440">
    <property type="entry name" value="TetR_N"/>
    <property type="match status" value="1"/>
</dbReference>
<sequence>MTESSTSRIGRPPKLDEHGTPTRERLLDAAVEVCVEFGYDGATLAEIARRADVSTPAVYSHFDGKAELMVAASRRHLQRVHADNSFVRPSVQRAVALWMDPQNSTMRNLSLELHVAAIRHPEVATLLAEWHSANAQIQRAAGLSQTQVKVLYLILLGLGHRDQIGLDVDDADLYDEVERLVAGWVDS</sequence>
<dbReference type="RefSeq" id="WP_015439867.1">
    <property type="nucleotide sequence ID" value="NC_020520.1"/>
</dbReference>
<name>A0A6C7E5P6_ILUCY</name>
<dbReference type="InterPro" id="IPR001647">
    <property type="entry name" value="HTH_TetR"/>
</dbReference>
<dbReference type="SUPFAM" id="SSF46689">
    <property type="entry name" value="Homeodomain-like"/>
    <property type="match status" value="1"/>
</dbReference>
<dbReference type="InterPro" id="IPR023772">
    <property type="entry name" value="DNA-bd_HTH_TetR-type_CS"/>
</dbReference>
<reference evidence="7 8" key="1">
    <citation type="journal article" date="2013" name="Int. J. Syst. Evol. Microbiol.">
        <title>Ilumatobacter nonamiense sp. nov. and Ilumatobacter coccineum sp. nov., isolated from seashore sand.</title>
        <authorList>
            <person name="Matsumoto A."/>
            <person name="Kasai H."/>
            <person name="Matsuo Y."/>
            <person name="Shizuri Y."/>
            <person name="Ichikawa N."/>
            <person name="Fujita N."/>
            <person name="Omura S."/>
            <person name="Takahashi Y."/>
        </authorList>
    </citation>
    <scope>NUCLEOTIDE SEQUENCE [LARGE SCALE GENOMIC DNA]</scope>
    <source>
        <strain evidence="8">NBRC 103263 / KCTC 29153 / YM16-304</strain>
    </source>
</reference>
<protein>
    <submittedName>
        <fullName evidence="7">Putative TetR family transcriptional regulator</fullName>
    </submittedName>
</protein>
<dbReference type="InterPro" id="IPR050109">
    <property type="entry name" value="HTH-type_TetR-like_transc_reg"/>
</dbReference>